<comment type="caution">
    <text evidence="1">The sequence shown here is derived from an EMBL/GenBank/DDBJ whole genome shotgun (WGS) entry which is preliminary data.</text>
</comment>
<dbReference type="RefSeq" id="WP_259542297.1">
    <property type="nucleotide sequence ID" value="NZ_JANLCJ010000020.1"/>
</dbReference>
<reference evidence="1" key="1">
    <citation type="submission" date="2022-08" db="EMBL/GenBank/DDBJ databases">
        <authorList>
            <person name="Deng Y."/>
            <person name="Han X.-F."/>
            <person name="Zhang Y.-Q."/>
        </authorList>
    </citation>
    <scope>NUCLEOTIDE SEQUENCE</scope>
    <source>
        <strain evidence="1">CPCC 203386</strain>
    </source>
</reference>
<gene>
    <name evidence="1" type="ORF">N1032_21885</name>
</gene>
<keyword evidence="2" id="KW-1185">Reference proteome</keyword>
<dbReference type="Proteomes" id="UP001165586">
    <property type="component" value="Unassembled WGS sequence"/>
</dbReference>
<evidence type="ECO:0000313" key="1">
    <source>
        <dbReference type="EMBL" id="MCS5736391.1"/>
    </source>
</evidence>
<organism evidence="1 2">
    <name type="scientific">Herbiconiux daphne</name>
    <dbReference type="NCBI Taxonomy" id="2970914"/>
    <lineage>
        <taxon>Bacteria</taxon>
        <taxon>Bacillati</taxon>
        <taxon>Actinomycetota</taxon>
        <taxon>Actinomycetes</taxon>
        <taxon>Micrococcales</taxon>
        <taxon>Microbacteriaceae</taxon>
        <taxon>Herbiconiux</taxon>
    </lineage>
</organism>
<sequence>MEEVISKSRELSDAIQGQEDFITNDMLANAYALSGISFQEKHYTARIFKNDFIDFLTKQKHNVREVSKNIKGKTFRGIEIN</sequence>
<name>A0ABT2H903_9MICO</name>
<protein>
    <submittedName>
        <fullName evidence="1">Uncharacterized protein</fullName>
    </submittedName>
</protein>
<proteinExistence type="predicted"/>
<accession>A0ABT2H903</accession>
<evidence type="ECO:0000313" key="2">
    <source>
        <dbReference type="Proteomes" id="UP001165586"/>
    </source>
</evidence>
<dbReference type="EMBL" id="JANLCJ010000020">
    <property type="protein sequence ID" value="MCS5736391.1"/>
    <property type="molecule type" value="Genomic_DNA"/>
</dbReference>